<protein>
    <submittedName>
        <fullName evidence="3">Polysaccharide deacetylase family protein</fullName>
        <ecNumber evidence="3">3.-.-.-</ecNumber>
    </submittedName>
</protein>
<gene>
    <name evidence="3" type="ORF">ACFFFU_07860</name>
</gene>
<evidence type="ECO:0000313" key="4">
    <source>
        <dbReference type="Proteomes" id="UP001589898"/>
    </source>
</evidence>
<dbReference type="EMBL" id="JBHLTF010000029">
    <property type="protein sequence ID" value="MFC0717663.1"/>
    <property type="molecule type" value="Genomic_DNA"/>
</dbReference>
<evidence type="ECO:0000256" key="1">
    <source>
        <dbReference type="SAM" id="Phobius"/>
    </source>
</evidence>
<evidence type="ECO:0000313" key="3">
    <source>
        <dbReference type="EMBL" id="MFC0717663.1"/>
    </source>
</evidence>
<dbReference type="PANTHER" id="PTHR10587:SF137">
    <property type="entry name" value="4-DEOXY-4-FORMAMIDO-L-ARABINOSE-PHOSPHOUNDECAPRENOL DEFORMYLASE ARND-RELATED"/>
    <property type="match status" value="1"/>
</dbReference>
<keyword evidence="4" id="KW-1185">Reference proteome</keyword>
<dbReference type="Proteomes" id="UP001589898">
    <property type="component" value="Unassembled WGS sequence"/>
</dbReference>
<keyword evidence="1" id="KW-0472">Membrane</keyword>
<feature type="domain" description="NodB homology" evidence="2">
    <location>
        <begin position="75"/>
        <end position="255"/>
    </location>
</feature>
<evidence type="ECO:0000259" key="2">
    <source>
        <dbReference type="PROSITE" id="PS51677"/>
    </source>
</evidence>
<dbReference type="GO" id="GO:0016787">
    <property type="term" value="F:hydrolase activity"/>
    <property type="evidence" value="ECO:0007669"/>
    <property type="project" value="UniProtKB-KW"/>
</dbReference>
<proteinExistence type="predicted"/>
<dbReference type="PROSITE" id="PS51677">
    <property type="entry name" value="NODB"/>
    <property type="match status" value="1"/>
</dbReference>
<dbReference type="Gene3D" id="3.20.20.370">
    <property type="entry name" value="Glycoside hydrolase/deacetylase"/>
    <property type="match status" value="1"/>
</dbReference>
<dbReference type="EC" id="3.-.-.-" evidence="3"/>
<feature type="transmembrane region" description="Helical" evidence="1">
    <location>
        <begin position="16"/>
        <end position="33"/>
    </location>
</feature>
<accession>A0ABV6SW52</accession>
<name>A0ABV6SW52_9GAMM</name>
<dbReference type="CDD" id="cd10917">
    <property type="entry name" value="CE4_NodB_like_6s_7s"/>
    <property type="match status" value="1"/>
</dbReference>
<feature type="transmembrane region" description="Helical" evidence="1">
    <location>
        <begin position="39"/>
        <end position="56"/>
    </location>
</feature>
<sequence length="259" mass="28024">MPAPPPLHAIPRHPHAWAWITLVLHLAVALAWWQLGWRWGLPLLIALHLGLVWGTLRPGSRLFGPARRSFPATGRELWLTIDDGPSDDTAAILDLLDAHGAKATLFLVGERAAARPELVREIAARGHGIGNHSHTHPQARFWALGPRAMRREILDCQRTLTDITGTPPRWFRAVVGHANPFVHAPLRDAGLSRLAWSARGYDAVESDPARVAARIAADLAPGAIVLLHEGAPHGRSVDIIAAVLAHAQGAGYRAVVPMG</sequence>
<comment type="caution">
    <text evidence="3">The sequence shown here is derived from an EMBL/GenBank/DDBJ whole genome shotgun (WGS) entry which is preliminary data.</text>
</comment>
<keyword evidence="1" id="KW-0812">Transmembrane</keyword>
<dbReference type="InterPro" id="IPR050248">
    <property type="entry name" value="Polysacc_deacetylase_ArnD"/>
</dbReference>
<dbReference type="InterPro" id="IPR011330">
    <property type="entry name" value="Glyco_hydro/deAcase_b/a-brl"/>
</dbReference>
<dbReference type="RefSeq" id="WP_189497498.1">
    <property type="nucleotide sequence ID" value="NZ_BMZT01000007.1"/>
</dbReference>
<keyword evidence="3" id="KW-0378">Hydrolase</keyword>
<dbReference type="Pfam" id="PF01522">
    <property type="entry name" value="Polysacc_deac_1"/>
    <property type="match status" value="1"/>
</dbReference>
<dbReference type="SUPFAM" id="SSF88713">
    <property type="entry name" value="Glycoside hydrolase/deacetylase"/>
    <property type="match status" value="1"/>
</dbReference>
<dbReference type="InterPro" id="IPR002509">
    <property type="entry name" value="NODB_dom"/>
</dbReference>
<keyword evidence="1" id="KW-1133">Transmembrane helix</keyword>
<dbReference type="PANTHER" id="PTHR10587">
    <property type="entry name" value="GLYCOSYL TRANSFERASE-RELATED"/>
    <property type="match status" value="1"/>
</dbReference>
<organism evidence="3 4">
    <name type="scientific">Luteimonas padinae</name>
    <dbReference type="NCBI Taxonomy" id="1714359"/>
    <lineage>
        <taxon>Bacteria</taxon>
        <taxon>Pseudomonadati</taxon>
        <taxon>Pseudomonadota</taxon>
        <taxon>Gammaproteobacteria</taxon>
        <taxon>Lysobacterales</taxon>
        <taxon>Lysobacteraceae</taxon>
        <taxon>Luteimonas</taxon>
    </lineage>
</organism>
<reference evidence="3 4" key="1">
    <citation type="submission" date="2024-09" db="EMBL/GenBank/DDBJ databases">
        <authorList>
            <person name="Sun Q."/>
            <person name="Mori K."/>
        </authorList>
    </citation>
    <scope>NUCLEOTIDE SEQUENCE [LARGE SCALE GENOMIC DNA]</scope>
    <source>
        <strain evidence="3 4">KCTC 52403</strain>
    </source>
</reference>